<protein>
    <submittedName>
        <fullName evidence="2">Unannotated protein</fullName>
    </submittedName>
</protein>
<keyword evidence="1" id="KW-1133">Transmembrane helix</keyword>
<evidence type="ECO:0000313" key="2">
    <source>
        <dbReference type="EMBL" id="CAB4966555.1"/>
    </source>
</evidence>
<name>A0A6J7LFX4_9ZZZZ</name>
<keyword evidence="1" id="KW-0812">Transmembrane</keyword>
<sequence length="629" mass="64885">MKAGKVLTMKAVALGVAVMFIAASCGGSDSASGGKTKNSALCFPTQADKDAAIADAQAALDAANATTTSGAFGGYRRPAVRSMSGETTVPPESTVPAVAASVDTTVPAPTVLDSGANIPMLEQALLDAQNQPLCDATSDTTATNASAGGAVSYQVDETCHAPDSQSIVDAAVSGDRSTLSIEASNFIFGNPCGETVKHLSITLALRDSATDTVYNFSQTVSEWSIWDFVSPEGSTIDSVVFASYGTPVEIPSSENTTISGPAETSLVWSEWGTIKDVLPVVSFSLAIPDGGGIIEIRTHTKTPNEWIGETSAECGDNLADSWIIITDMNNGLIAQDDDSGMGMEPCSYWASYLYSRVEAGNYNILATNYGAFHGFYWEWDMAYDLDYRFGAQVAGVATVDTVPAADTTIAAADTTIAAADTTIAAADTTVPAAGSSVPAAVDTTVAPSSVPPVTDPAQVPVVTVPLPVVVQLPVNPPMPIIETVEAATLPVADLISQTPVAVPNISTMICDAECITAMFVAANLDSGTLTINGVQASYGAQRMKVPVQGKQGTITAVVASTDGKSVLEVSSKFDRAVEYPAASSSMDSADGSTAATSGSSKSIYIYVLIALLILVAVGYMRRKKATEAK</sequence>
<dbReference type="EMBL" id="CAFBNR010000072">
    <property type="protein sequence ID" value="CAB4966555.1"/>
    <property type="molecule type" value="Genomic_DNA"/>
</dbReference>
<feature type="transmembrane region" description="Helical" evidence="1">
    <location>
        <begin position="603"/>
        <end position="620"/>
    </location>
</feature>
<reference evidence="2" key="1">
    <citation type="submission" date="2020-05" db="EMBL/GenBank/DDBJ databases">
        <authorList>
            <person name="Chiriac C."/>
            <person name="Salcher M."/>
            <person name="Ghai R."/>
            <person name="Kavagutti S V."/>
        </authorList>
    </citation>
    <scope>NUCLEOTIDE SEQUENCE</scope>
</reference>
<gene>
    <name evidence="2" type="ORF">UFOPK3879_01224</name>
</gene>
<keyword evidence="1" id="KW-0472">Membrane</keyword>
<organism evidence="2">
    <name type="scientific">freshwater metagenome</name>
    <dbReference type="NCBI Taxonomy" id="449393"/>
    <lineage>
        <taxon>unclassified sequences</taxon>
        <taxon>metagenomes</taxon>
        <taxon>ecological metagenomes</taxon>
    </lineage>
</organism>
<dbReference type="PROSITE" id="PS51257">
    <property type="entry name" value="PROKAR_LIPOPROTEIN"/>
    <property type="match status" value="1"/>
</dbReference>
<accession>A0A6J7LFX4</accession>
<dbReference type="AlphaFoldDB" id="A0A6J7LFX4"/>
<evidence type="ECO:0000256" key="1">
    <source>
        <dbReference type="SAM" id="Phobius"/>
    </source>
</evidence>
<proteinExistence type="predicted"/>